<feature type="transmembrane region" description="Helical" evidence="8">
    <location>
        <begin position="628"/>
        <end position="651"/>
    </location>
</feature>
<comment type="subcellular location">
    <subcellularLocation>
        <location evidence="1">Cell membrane</location>
        <topology evidence="1">Multi-pass membrane protein</topology>
    </subcellularLocation>
</comment>
<feature type="compositionally biased region" description="Low complexity" evidence="7">
    <location>
        <begin position="57"/>
        <end position="78"/>
    </location>
</feature>
<feature type="region of interest" description="Disordered" evidence="7">
    <location>
        <begin position="1"/>
        <end position="198"/>
    </location>
</feature>
<keyword evidence="2" id="KW-1003">Cell membrane</keyword>
<evidence type="ECO:0000313" key="10">
    <source>
        <dbReference type="EMBL" id="GGR36531.1"/>
    </source>
</evidence>
<protein>
    <submittedName>
        <fullName evidence="10">Membrane protein</fullName>
    </submittedName>
</protein>
<feature type="compositionally biased region" description="Basic and acidic residues" evidence="7">
    <location>
        <begin position="140"/>
        <end position="151"/>
    </location>
</feature>
<feature type="transmembrane region" description="Helical" evidence="8">
    <location>
        <begin position="756"/>
        <end position="779"/>
    </location>
</feature>
<evidence type="ECO:0000256" key="6">
    <source>
        <dbReference type="ARBA" id="ARBA00038076"/>
    </source>
</evidence>
<feature type="transmembrane region" description="Helical" evidence="8">
    <location>
        <begin position="1045"/>
        <end position="1069"/>
    </location>
</feature>
<gene>
    <name evidence="10" type="ORF">GCM10010497_44290</name>
</gene>
<keyword evidence="4 8" id="KW-1133">Transmembrane helix</keyword>
<accession>A0AAV4KMY2</accession>
<evidence type="ECO:0000256" key="2">
    <source>
        <dbReference type="ARBA" id="ARBA00022475"/>
    </source>
</evidence>
<keyword evidence="5 8" id="KW-0472">Membrane</keyword>
<evidence type="ECO:0000256" key="1">
    <source>
        <dbReference type="ARBA" id="ARBA00004651"/>
    </source>
</evidence>
<feature type="transmembrane region" description="Helical" evidence="8">
    <location>
        <begin position="672"/>
        <end position="689"/>
    </location>
</feature>
<evidence type="ECO:0000256" key="5">
    <source>
        <dbReference type="ARBA" id="ARBA00023136"/>
    </source>
</evidence>
<dbReference type="GO" id="GO:0005886">
    <property type="term" value="C:plasma membrane"/>
    <property type="evidence" value="ECO:0007669"/>
    <property type="project" value="UniProtKB-SubCell"/>
</dbReference>
<reference evidence="10 11" key="1">
    <citation type="journal article" date="2014" name="Int. J. Syst. Evol. Microbiol.">
        <title>Complete genome sequence of Corynebacterium casei LMG S-19264T (=DSM 44701T), isolated from a smear-ripened cheese.</title>
        <authorList>
            <consortium name="US DOE Joint Genome Institute (JGI-PGF)"/>
            <person name="Walter F."/>
            <person name="Albersmeier A."/>
            <person name="Kalinowski J."/>
            <person name="Ruckert C."/>
        </authorList>
    </citation>
    <scope>NUCLEOTIDE SEQUENCE [LARGE SCALE GENOMIC DNA]</scope>
    <source>
        <strain evidence="10 11">JCM 4205</strain>
    </source>
</reference>
<dbReference type="Proteomes" id="UP000642014">
    <property type="component" value="Unassembled WGS sequence"/>
</dbReference>
<evidence type="ECO:0000256" key="8">
    <source>
        <dbReference type="SAM" id="Phobius"/>
    </source>
</evidence>
<feature type="transmembrane region" description="Helical" evidence="8">
    <location>
        <begin position="701"/>
        <end position="721"/>
    </location>
</feature>
<evidence type="ECO:0000313" key="11">
    <source>
        <dbReference type="Proteomes" id="UP000642014"/>
    </source>
</evidence>
<feature type="compositionally biased region" description="Low complexity" evidence="7">
    <location>
        <begin position="157"/>
        <end position="175"/>
    </location>
</feature>
<dbReference type="GO" id="GO:0022857">
    <property type="term" value="F:transmembrane transporter activity"/>
    <property type="evidence" value="ECO:0007669"/>
    <property type="project" value="TreeGrafter"/>
</dbReference>
<feature type="transmembrane region" description="Helical" evidence="8">
    <location>
        <begin position="560"/>
        <end position="583"/>
    </location>
</feature>
<feature type="transmembrane region" description="Helical" evidence="8">
    <location>
        <begin position="514"/>
        <end position="539"/>
    </location>
</feature>
<evidence type="ECO:0000256" key="4">
    <source>
        <dbReference type="ARBA" id="ARBA00022989"/>
    </source>
</evidence>
<dbReference type="AlphaFoldDB" id="A0AAV4KMY2"/>
<dbReference type="Pfam" id="PF02687">
    <property type="entry name" value="FtsX"/>
    <property type="match status" value="1"/>
</dbReference>
<comment type="similarity">
    <text evidence="6">Belongs to the ABC-4 integral membrane protein family.</text>
</comment>
<dbReference type="PANTHER" id="PTHR30572:SF4">
    <property type="entry name" value="ABC TRANSPORTER PERMEASE YTRF"/>
    <property type="match status" value="1"/>
</dbReference>
<evidence type="ECO:0000259" key="9">
    <source>
        <dbReference type="Pfam" id="PF02687"/>
    </source>
</evidence>
<feature type="domain" description="ABC3 transporter permease C-terminal" evidence="9">
    <location>
        <begin position="1010"/>
        <end position="1123"/>
    </location>
</feature>
<dbReference type="InterPro" id="IPR050250">
    <property type="entry name" value="Macrolide_Exporter_MacB"/>
</dbReference>
<dbReference type="EMBL" id="BMSJ01000008">
    <property type="protein sequence ID" value="GGR36531.1"/>
    <property type="molecule type" value="Genomic_DNA"/>
</dbReference>
<organism evidence="10 11">
    <name type="scientific">Streptomyces cinereoruber</name>
    <dbReference type="NCBI Taxonomy" id="67260"/>
    <lineage>
        <taxon>Bacteria</taxon>
        <taxon>Bacillati</taxon>
        <taxon>Actinomycetota</taxon>
        <taxon>Actinomycetes</taxon>
        <taxon>Kitasatosporales</taxon>
        <taxon>Streptomycetaceae</taxon>
        <taxon>Streptomyces</taxon>
    </lineage>
</organism>
<dbReference type="PANTHER" id="PTHR30572">
    <property type="entry name" value="MEMBRANE COMPONENT OF TRANSPORTER-RELATED"/>
    <property type="match status" value="1"/>
</dbReference>
<feature type="transmembrane region" description="Helical" evidence="8">
    <location>
        <begin position="998"/>
        <end position="1019"/>
    </location>
</feature>
<keyword evidence="3 8" id="KW-0812">Transmembrane</keyword>
<feature type="transmembrane region" description="Helical" evidence="8">
    <location>
        <begin position="1104"/>
        <end position="1126"/>
    </location>
</feature>
<evidence type="ECO:0000256" key="7">
    <source>
        <dbReference type="SAM" id="MobiDB-lite"/>
    </source>
</evidence>
<proteinExistence type="inferred from homology"/>
<evidence type="ECO:0000256" key="3">
    <source>
        <dbReference type="ARBA" id="ARBA00022692"/>
    </source>
</evidence>
<name>A0AAV4KMY2_9ACTN</name>
<comment type="caution">
    <text evidence="10">The sequence shown here is derived from an EMBL/GenBank/DDBJ whole genome shotgun (WGS) entry which is preliminary data.</text>
</comment>
<dbReference type="InterPro" id="IPR003838">
    <property type="entry name" value="ABC3_permease_C"/>
</dbReference>
<feature type="compositionally biased region" description="Polar residues" evidence="7">
    <location>
        <begin position="18"/>
        <end position="32"/>
    </location>
</feature>
<sequence length="1141" mass="116192">MSPGNEHDDDTPDRSRGGASNNRGAASDQARNAPSVPPRDGTDAPLGRGPNAAGTDGAPAPSTSGSSGRAPAGTPSPSTDRTPDENPGTGEKPAPDASRTPDRAPDETPGAGGASGRTPDRAPAPDRAPSAPGGDGTDQPDVRRKAPDMSRPRSSRPDQPSGSGDRPSGSGNRPSGSGGRSSAHDAPSPSGRTPRAVAPWVRTRLRTAPRAAAALALLVLVTTYLAAALPRAVDRYETEGLRHGIASAAPRDSVLELTSPLPVATPSQYAEVLSPDALRKRSDELRALLPDPIRTDPAQTAHGVRTVARLEGLDPWLPRPDGISPQFVLSSPSGLDRHATLRQGRPAAGGPLRPEAVVTAKTAEALRLKPGAVVHVPSRNGERVAVTVTGIVEPHGPDAPYWAVEPLLRAPVLAPLVDEEVKYFWQAALLLSPDSAASLLATAGEPEVFFRYAPTADHLTARDTDRLSATLHSIGGGPDLVKLTRAVGGNVTVTTGLDEIVDAYRSMRDAIDPVVAVAVFGIGAVAAVVLAMTGGLFVAHRDAELALLRSRGASLTGIGLRLLGETSAVAVPAAALALGLAVATVRPPGGGSGAAGAAGGPGAPEAAGAADGAGAVGVLGGIPLGPSLLAASAVALVAMLVLPLRAVVLHRRPRLHGGRDDLLTARPSRRRTVLELTLLVLAVGAVVSLRLRGTGDSGDHLVSAAPVLVGLIAAMVLVRIYPLPLRWLGRPARRLRGAVGPLALARAGRSSSTGMLPLLALVLALTTAAFGGSVLAGVADARDRAALLSTGGDARIDGSVEWTPLPAGLTETVRGTAGVRDLAAVQIEYGVALPSHEGTIARPMSAPLVGVEPASYTRLAERTGFGPFPAELLASTGKGGEAATADTGRVLPAIASPSVAERLGREPLEVVAAAGTFRVKVVGVRAATPAVRGEDFLLVNGADLTRRAATALLVTGPVDGTALRSAVTARTDAFRVTLRSEERAGYVDSPLQTGAERIYLGAIGAGAGYAVVAVLLSLAQNAPERGALLARLRTMGLTRRQGRRLLGLEALPQAVLAALGGVLVGWAAVPLLAPGVDLYRLALATAPGLARIDGAPLRADPWSLLVPALAVVLLTALAAAGQAWWAGRRGSIKELRAGDAR</sequence>